<dbReference type="NCBIfam" id="TIGR00254">
    <property type="entry name" value="GGDEF"/>
    <property type="match status" value="1"/>
</dbReference>
<dbReference type="Gene3D" id="3.30.70.270">
    <property type="match status" value="1"/>
</dbReference>
<dbReference type="PANTHER" id="PTHR45138:SF9">
    <property type="entry name" value="DIGUANYLATE CYCLASE DGCM-RELATED"/>
    <property type="match status" value="1"/>
</dbReference>
<dbReference type="PANTHER" id="PTHR45138">
    <property type="entry name" value="REGULATORY COMPONENTS OF SENSORY TRANSDUCTION SYSTEM"/>
    <property type="match status" value="1"/>
</dbReference>
<dbReference type="InterPro" id="IPR029787">
    <property type="entry name" value="Nucleotide_cyclase"/>
</dbReference>
<dbReference type="SUPFAM" id="SSF55073">
    <property type="entry name" value="Nucleotide cyclase"/>
    <property type="match status" value="1"/>
</dbReference>
<keyword evidence="3" id="KW-0548">Nucleotidyltransferase</keyword>
<protein>
    <submittedName>
        <fullName evidence="3">Diguanylate cyclase VdcA</fullName>
        <ecNumber evidence="3">2.7.7.65</ecNumber>
    </submittedName>
</protein>
<gene>
    <name evidence="3" type="primary">vdcA_6</name>
    <name evidence="3" type="ORF">GALL_362640</name>
</gene>
<dbReference type="InterPro" id="IPR050469">
    <property type="entry name" value="Diguanylate_Cyclase"/>
</dbReference>
<sequence length="636" mass="70275">MPFLGLNAILWRKMEKACNNTSNATRVVPIEASLRYALIIGNRPEGSNAAGAVLRLHGHRRKTHHSKNMQQDRDSRENPATIARAALKRLAEEGVAPTPQHYRKAYFAESAQGATLGSGALLQRLSRLPLAKSPAWPALRDALGHEHWELALDLMAGMLLDAPPARAEPALGPAIARFVREWARSQVGVSHLNKLQALQTLEVSAESTELLATLQEHTARWAVLRERDAAATEDAAAAAVEPWRRAWTDAVRMAEHAYAEQAQIHAQAGALLRQAGEVESFNDQLQAAARELWTACEHWETLTTQARARLLEVFKLLLDNVAELFDADHWVQPQVTALRELLRDPPDVPRIEQAVGQLKDVLFRQGVLARAGDDARSIARELVEMVVRSLGNYVEHSARYGDELEAGLRDLDASPDWSRARDVVQGILANSRRMLDDTRQLRTSFTEAQTRLEEAHARTRALEDELQSVSEMLQLDPLTGALNRRGLEVAFERETARAQRGGDTLCVAMLDLDHFKRVNDSYGHDLGDTVLRELVRVARGELRPSDSIARMGGEEFMLILAGATLDHAAQTVARLQLHFASMRFSHSHQPAGVQVGFSAGLAAWIPGESLESVYGRADRALLQAKSGGRSRIELAA</sequence>
<feature type="domain" description="GGDEF" evidence="2">
    <location>
        <begin position="503"/>
        <end position="636"/>
    </location>
</feature>
<reference evidence="3" key="1">
    <citation type="submission" date="2016-10" db="EMBL/GenBank/DDBJ databases">
        <title>Sequence of Gallionella enrichment culture.</title>
        <authorList>
            <person name="Poehlein A."/>
            <person name="Muehling M."/>
            <person name="Daniel R."/>
        </authorList>
    </citation>
    <scope>NUCLEOTIDE SEQUENCE</scope>
</reference>
<dbReference type="CDD" id="cd01949">
    <property type="entry name" value="GGDEF"/>
    <property type="match status" value="1"/>
</dbReference>
<dbReference type="FunFam" id="3.30.70.270:FF:000001">
    <property type="entry name" value="Diguanylate cyclase domain protein"/>
    <property type="match status" value="1"/>
</dbReference>
<organism evidence="3">
    <name type="scientific">mine drainage metagenome</name>
    <dbReference type="NCBI Taxonomy" id="410659"/>
    <lineage>
        <taxon>unclassified sequences</taxon>
        <taxon>metagenomes</taxon>
        <taxon>ecological metagenomes</taxon>
    </lineage>
</organism>
<proteinExistence type="predicted"/>
<evidence type="ECO:0000259" key="2">
    <source>
        <dbReference type="PROSITE" id="PS50887"/>
    </source>
</evidence>
<dbReference type="PROSITE" id="PS50887">
    <property type="entry name" value="GGDEF"/>
    <property type="match status" value="1"/>
</dbReference>
<feature type="coiled-coil region" evidence="1">
    <location>
        <begin position="445"/>
        <end position="472"/>
    </location>
</feature>
<dbReference type="EC" id="2.7.7.65" evidence="3"/>
<keyword evidence="3" id="KW-0808">Transferase</keyword>
<evidence type="ECO:0000313" key="3">
    <source>
        <dbReference type="EMBL" id="OIQ81956.1"/>
    </source>
</evidence>
<evidence type="ECO:0000256" key="1">
    <source>
        <dbReference type="SAM" id="Coils"/>
    </source>
</evidence>
<dbReference type="InterPro" id="IPR043128">
    <property type="entry name" value="Rev_trsase/Diguanyl_cyclase"/>
</dbReference>
<dbReference type="GO" id="GO:0052621">
    <property type="term" value="F:diguanylate cyclase activity"/>
    <property type="evidence" value="ECO:0007669"/>
    <property type="project" value="UniProtKB-EC"/>
</dbReference>
<comment type="caution">
    <text evidence="3">The sequence shown here is derived from an EMBL/GenBank/DDBJ whole genome shotgun (WGS) entry which is preliminary data.</text>
</comment>
<name>A0A1J5QPU8_9ZZZZ</name>
<dbReference type="AlphaFoldDB" id="A0A1J5QPU8"/>
<dbReference type="EMBL" id="MLJW01000861">
    <property type="protein sequence ID" value="OIQ81956.1"/>
    <property type="molecule type" value="Genomic_DNA"/>
</dbReference>
<accession>A0A1J5QPU8</accession>
<keyword evidence="1" id="KW-0175">Coiled coil</keyword>
<dbReference type="Pfam" id="PF00990">
    <property type="entry name" value="GGDEF"/>
    <property type="match status" value="1"/>
</dbReference>
<dbReference type="SMART" id="SM00267">
    <property type="entry name" value="GGDEF"/>
    <property type="match status" value="1"/>
</dbReference>
<dbReference type="InterPro" id="IPR000160">
    <property type="entry name" value="GGDEF_dom"/>
</dbReference>